<proteinExistence type="predicted"/>
<name>A0A0N4VZV7_HAEPC</name>
<keyword evidence="2" id="KW-1185">Reference proteome</keyword>
<dbReference type="WBParaSite" id="HPLM_0000283101-mRNA-1">
    <property type="protein sequence ID" value="HPLM_0000283101-mRNA-1"/>
    <property type="gene ID" value="HPLM_0000283101"/>
</dbReference>
<dbReference type="AlphaFoldDB" id="A0A0N4VZV7"/>
<sequence>MQFFGDEQTRWSISSDADPIYIRDCDSSSFVPLPKAEADVSCVYTYRHGNNFWRLCCSFVKNACHSWEIDR</sequence>
<organism evidence="3">
    <name type="scientific">Haemonchus placei</name>
    <name type="common">Barber's pole worm</name>
    <dbReference type="NCBI Taxonomy" id="6290"/>
    <lineage>
        <taxon>Eukaryota</taxon>
        <taxon>Metazoa</taxon>
        <taxon>Ecdysozoa</taxon>
        <taxon>Nematoda</taxon>
        <taxon>Chromadorea</taxon>
        <taxon>Rhabditida</taxon>
        <taxon>Rhabditina</taxon>
        <taxon>Rhabditomorpha</taxon>
        <taxon>Strongyloidea</taxon>
        <taxon>Trichostrongylidae</taxon>
        <taxon>Haemonchus</taxon>
    </lineage>
</organism>
<gene>
    <name evidence="1" type="ORF">HPLM_LOCUS2826</name>
</gene>
<reference evidence="1 2" key="2">
    <citation type="submission" date="2018-11" db="EMBL/GenBank/DDBJ databases">
        <authorList>
            <consortium name="Pathogen Informatics"/>
        </authorList>
    </citation>
    <scope>NUCLEOTIDE SEQUENCE [LARGE SCALE GENOMIC DNA]</scope>
    <source>
        <strain evidence="1 2">MHpl1</strain>
    </source>
</reference>
<evidence type="ECO:0000313" key="2">
    <source>
        <dbReference type="Proteomes" id="UP000268014"/>
    </source>
</evidence>
<protein>
    <submittedName>
        <fullName evidence="3">DUF295 domain-containing protein</fullName>
    </submittedName>
</protein>
<accession>A0A0N4VZV7</accession>
<reference evidence="3" key="1">
    <citation type="submission" date="2017-02" db="UniProtKB">
        <authorList>
            <consortium name="WormBaseParasite"/>
        </authorList>
    </citation>
    <scope>IDENTIFICATION</scope>
</reference>
<evidence type="ECO:0000313" key="3">
    <source>
        <dbReference type="WBParaSite" id="HPLM_0000283101-mRNA-1"/>
    </source>
</evidence>
<dbReference type="EMBL" id="UZAF01007058">
    <property type="protein sequence ID" value="VDO17107.1"/>
    <property type="molecule type" value="Genomic_DNA"/>
</dbReference>
<evidence type="ECO:0000313" key="1">
    <source>
        <dbReference type="EMBL" id="VDO17107.1"/>
    </source>
</evidence>
<dbReference type="Proteomes" id="UP000268014">
    <property type="component" value="Unassembled WGS sequence"/>
</dbReference>